<dbReference type="RefSeq" id="WP_119053664.1">
    <property type="nucleotide sequence ID" value="NZ_CP032157.1"/>
</dbReference>
<evidence type="ECO:0000256" key="1">
    <source>
        <dbReference type="SAM" id="Phobius"/>
    </source>
</evidence>
<keyword evidence="1" id="KW-0472">Membrane</keyword>
<accession>A0A3B7N6X8</accession>
<gene>
    <name evidence="2" type="ORF">D3H65_29070</name>
</gene>
<dbReference type="PROSITE" id="PS51257">
    <property type="entry name" value="PROKAR_LIPOPROTEIN"/>
    <property type="match status" value="1"/>
</dbReference>
<keyword evidence="1" id="KW-1133">Transmembrane helix</keyword>
<name>A0A3B7N6X8_9BACT</name>
<keyword evidence="3" id="KW-1185">Reference proteome</keyword>
<keyword evidence="1" id="KW-0812">Transmembrane</keyword>
<organism evidence="2 3">
    <name type="scientific">Paraflavitalea soli</name>
    <dbReference type="NCBI Taxonomy" id="2315862"/>
    <lineage>
        <taxon>Bacteria</taxon>
        <taxon>Pseudomonadati</taxon>
        <taxon>Bacteroidota</taxon>
        <taxon>Chitinophagia</taxon>
        <taxon>Chitinophagales</taxon>
        <taxon>Chitinophagaceae</taxon>
        <taxon>Paraflavitalea</taxon>
    </lineage>
</organism>
<dbReference type="AlphaFoldDB" id="A0A3B7N6X8"/>
<proteinExistence type="predicted"/>
<dbReference type="Proteomes" id="UP000263900">
    <property type="component" value="Chromosome"/>
</dbReference>
<evidence type="ECO:0000313" key="2">
    <source>
        <dbReference type="EMBL" id="AXY77791.1"/>
    </source>
</evidence>
<dbReference type="OrthoDB" id="9871700at2"/>
<evidence type="ECO:0000313" key="3">
    <source>
        <dbReference type="Proteomes" id="UP000263900"/>
    </source>
</evidence>
<protein>
    <submittedName>
        <fullName evidence="2">Uncharacterized protein</fullName>
    </submittedName>
</protein>
<reference evidence="2 3" key="1">
    <citation type="submission" date="2018-09" db="EMBL/GenBank/DDBJ databases">
        <title>Genome sequencing of strain 6GH32-13.</title>
        <authorList>
            <person name="Weon H.-Y."/>
            <person name="Heo J."/>
            <person name="Kwon S.-W."/>
        </authorList>
    </citation>
    <scope>NUCLEOTIDE SEQUENCE [LARGE SCALE GENOMIC DNA]</scope>
    <source>
        <strain evidence="2 3">5GH32-13</strain>
    </source>
</reference>
<feature type="transmembrane region" description="Helical" evidence="1">
    <location>
        <begin position="17"/>
        <end position="35"/>
    </location>
</feature>
<sequence>MKATRTTGNPAQLFKPAPLLHLLIIFTALALFTACKKDKGHDPDPDPSGDKELLVNFSTTSVAYNLVDSGFVVLKKQGAANQFFKRFEKKTDAISFSIGDLSAGNWTAEMYIFARFNGSAGRRYRQDKTFTIQSGGAKENITLAAPTGAITDAWKPYAFFRHEQLGVSIAVALDNTDPHFDIEVKDTRWDLFYIERYANKWLQGPGGPNAKVAEYIWSCDNACYTSDKFINNNTGFLPFIQEVGNNPWDNGLIIVVVADNDGADVQFSHRYNK</sequence>
<dbReference type="KEGG" id="pseg:D3H65_29070"/>
<dbReference type="EMBL" id="CP032157">
    <property type="protein sequence ID" value="AXY77791.1"/>
    <property type="molecule type" value="Genomic_DNA"/>
</dbReference>